<sequence length="752" mass="83585">MTAPQGSFAPTFTSADIQGLSSLTTSRPEREQRDRERKDLEQERWVGSMDVTLGGAALSRPASRLSRHSSLRHGLNPLTRDNEEHINTDWAMSEEVIAYHRHLIDSGLTDAKLGVTWNNLTVKGKGASSVFHENVLSQFNLPQQVKEARQGGSTKRTIIDNSFGCVPAGEMLLVLARPGGGATTLIRLLSNQRKGYTDIDGDVRFGSMTPEEIRGYRGQVVMNGEEELFFPSMTVAQTIEFATAVKTPADAMRSRRRKGEFRKNMTDFLLRSMGIAHTKDTKVGNAYIRGVSGGERKRVSIIEVLATRASVFCWDNSTRGLDASTALQWAQAVRTITDVLGHTSIATLYQAGNGIYNLFDQVLLLDTGKQIYYGPREQARPFMESLGFEYTPGANVADMLTGVTVPKERVVRTGWENKFPRNAEEVRNAYLASEIYQQMRKKLDYPETQAAKDNTTAFIGRTHRDRHKSLPKNSPMTVPFVEQVLALTKRQLQMIWGNKLHLILRQGTTFVQALVAGSLFYNVQQTSTGLFLLGGVCFFSVLYNSLMAMTEVRESFHGRPVLIKQVQFAFYHGAAFVLAQALSDITDVHEPLATVREALEFSALLRQPRGTSREEKLAYVDKIIELLELQDIEHALVGEPGKGLTVEQRKRLTVGVELVSKPTILLFLDEPTSGLDSQSAFSIVQFLRKLANVGQAILVTIHQPSASLFYEFDTSAALGRRGQNGIQWANRISGSGYQDLLREGRSAVSGER</sequence>
<proteinExistence type="predicted"/>
<accession>A0ACC2WMV0</accession>
<keyword evidence="2" id="KW-1185">Reference proteome</keyword>
<organism evidence="1 2">
    <name type="scientific">Naganishia adeliensis</name>
    <dbReference type="NCBI Taxonomy" id="92952"/>
    <lineage>
        <taxon>Eukaryota</taxon>
        <taxon>Fungi</taxon>
        <taxon>Dikarya</taxon>
        <taxon>Basidiomycota</taxon>
        <taxon>Agaricomycotina</taxon>
        <taxon>Tremellomycetes</taxon>
        <taxon>Filobasidiales</taxon>
        <taxon>Filobasidiaceae</taxon>
        <taxon>Naganishia</taxon>
    </lineage>
</organism>
<dbReference type="Proteomes" id="UP001230649">
    <property type="component" value="Unassembled WGS sequence"/>
</dbReference>
<dbReference type="EMBL" id="JASBWS010000014">
    <property type="protein sequence ID" value="KAJ9112798.1"/>
    <property type="molecule type" value="Genomic_DNA"/>
</dbReference>
<protein>
    <submittedName>
        <fullName evidence="1">Uncharacterized protein</fullName>
    </submittedName>
</protein>
<comment type="caution">
    <text evidence="1">The sequence shown here is derived from an EMBL/GenBank/DDBJ whole genome shotgun (WGS) entry which is preliminary data.</text>
</comment>
<gene>
    <name evidence="1" type="ORF">QFC20_002125</name>
</gene>
<reference evidence="1" key="1">
    <citation type="submission" date="2023-04" db="EMBL/GenBank/DDBJ databases">
        <title>Draft Genome sequencing of Naganishia species isolated from polar environments using Oxford Nanopore Technology.</title>
        <authorList>
            <person name="Leo P."/>
            <person name="Venkateswaran K."/>
        </authorList>
    </citation>
    <scope>NUCLEOTIDE SEQUENCE</scope>
    <source>
        <strain evidence="1">MNA-CCFEE 5262</strain>
    </source>
</reference>
<evidence type="ECO:0000313" key="1">
    <source>
        <dbReference type="EMBL" id="KAJ9112798.1"/>
    </source>
</evidence>
<name>A0ACC2WMV0_9TREE</name>
<evidence type="ECO:0000313" key="2">
    <source>
        <dbReference type="Proteomes" id="UP001230649"/>
    </source>
</evidence>